<evidence type="ECO:0000313" key="1">
    <source>
        <dbReference type="EMBL" id="CAH1642283.1"/>
    </source>
</evidence>
<dbReference type="Proteomes" id="UP001153321">
    <property type="component" value="Chromosome 26"/>
</dbReference>
<proteinExistence type="predicted"/>
<organism evidence="1 2">
    <name type="scientific">Spodoptera littoralis</name>
    <name type="common">Egyptian cotton leafworm</name>
    <dbReference type="NCBI Taxonomy" id="7109"/>
    <lineage>
        <taxon>Eukaryota</taxon>
        <taxon>Metazoa</taxon>
        <taxon>Ecdysozoa</taxon>
        <taxon>Arthropoda</taxon>
        <taxon>Hexapoda</taxon>
        <taxon>Insecta</taxon>
        <taxon>Pterygota</taxon>
        <taxon>Neoptera</taxon>
        <taxon>Endopterygota</taxon>
        <taxon>Lepidoptera</taxon>
        <taxon>Glossata</taxon>
        <taxon>Ditrysia</taxon>
        <taxon>Noctuoidea</taxon>
        <taxon>Noctuidae</taxon>
        <taxon>Amphipyrinae</taxon>
        <taxon>Spodoptera</taxon>
    </lineage>
</organism>
<keyword evidence="2" id="KW-1185">Reference proteome</keyword>
<name>A0A9P0I9P7_SPOLI</name>
<reference evidence="1" key="1">
    <citation type="submission" date="2022-02" db="EMBL/GenBank/DDBJ databases">
        <authorList>
            <person name="King R."/>
        </authorList>
    </citation>
    <scope>NUCLEOTIDE SEQUENCE</scope>
</reference>
<accession>A0A9P0I9P7</accession>
<gene>
    <name evidence="1" type="ORF">SPLIT_LOCUS7639</name>
</gene>
<dbReference type="EMBL" id="LR824557">
    <property type="protein sequence ID" value="CAH1642283.1"/>
    <property type="molecule type" value="Genomic_DNA"/>
</dbReference>
<protein>
    <submittedName>
        <fullName evidence="1">Uncharacterized protein</fullName>
    </submittedName>
</protein>
<sequence>MPNFICIGVKLTKLHINFHPLFYPLGGGNYQNRFKADAYVITSICMPNFNPIGLKLTKSHKNFHPLFYPRSVKN</sequence>
<dbReference type="AlphaFoldDB" id="A0A9P0I9P7"/>
<evidence type="ECO:0000313" key="2">
    <source>
        <dbReference type="Proteomes" id="UP001153321"/>
    </source>
</evidence>